<feature type="compositionally biased region" description="Basic and acidic residues" evidence="13">
    <location>
        <begin position="428"/>
        <end position="437"/>
    </location>
</feature>
<keyword evidence="9" id="KW-0379">Hydroxylation</keyword>
<accession>A0A671YNF0</accession>
<evidence type="ECO:0000256" key="8">
    <source>
        <dbReference type="ARBA" id="ARBA00023180"/>
    </source>
</evidence>
<evidence type="ECO:0000256" key="10">
    <source>
        <dbReference type="ARBA" id="ARBA00043858"/>
    </source>
</evidence>
<keyword evidence="17" id="KW-1185">Reference proteome</keyword>
<feature type="signal peptide" evidence="14">
    <location>
        <begin position="1"/>
        <end position="24"/>
    </location>
</feature>
<dbReference type="SUPFAM" id="SSF53300">
    <property type="entry name" value="vWA-like"/>
    <property type="match status" value="3"/>
</dbReference>
<feature type="chain" id="PRO_5025574197" description="Collagen alpha-2(VI) chain" evidence="14">
    <location>
        <begin position="25"/>
        <end position="935"/>
    </location>
</feature>
<dbReference type="FunFam" id="3.40.50.410:FF:000052">
    <property type="entry name" value="collagen alpha-2(VI) chain isoform X1"/>
    <property type="match status" value="1"/>
</dbReference>
<feature type="domain" description="VWFA" evidence="15">
    <location>
        <begin position="748"/>
        <end position="930"/>
    </location>
</feature>
<dbReference type="PRINTS" id="PR00453">
    <property type="entry name" value="VWFADOMAIN"/>
</dbReference>
<dbReference type="PANTHER" id="PTHR24020">
    <property type="entry name" value="COLLAGEN ALPHA"/>
    <property type="match status" value="1"/>
</dbReference>
<evidence type="ECO:0000256" key="13">
    <source>
        <dbReference type="SAM" id="MobiDB-lite"/>
    </source>
</evidence>
<feature type="domain" description="VWFA" evidence="15">
    <location>
        <begin position="50"/>
        <end position="244"/>
    </location>
</feature>
<reference evidence="16" key="3">
    <citation type="submission" date="2025-09" db="UniProtKB">
        <authorList>
            <consortium name="Ensembl"/>
        </authorList>
    </citation>
    <scope>IDENTIFICATION</scope>
</reference>
<evidence type="ECO:0000256" key="5">
    <source>
        <dbReference type="ARBA" id="ARBA00022737"/>
    </source>
</evidence>
<keyword evidence="7" id="KW-0176">Collagen</keyword>
<feature type="compositionally biased region" description="Low complexity" evidence="13">
    <location>
        <begin position="297"/>
        <end position="322"/>
    </location>
</feature>
<evidence type="ECO:0000313" key="17">
    <source>
        <dbReference type="Proteomes" id="UP000472265"/>
    </source>
</evidence>
<evidence type="ECO:0000256" key="9">
    <source>
        <dbReference type="ARBA" id="ARBA00023278"/>
    </source>
</evidence>
<dbReference type="FunFam" id="3.40.50.410:FF:000027">
    <property type="entry name" value="collagen alpha-2(VI) chain isoform X1"/>
    <property type="match status" value="1"/>
</dbReference>
<organism evidence="16 17">
    <name type="scientific">Sparus aurata</name>
    <name type="common">Gilthead sea bream</name>
    <dbReference type="NCBI Taxonomy" id="8175"/>
    <lineage>
        <taxon>Eukaryota</taxon>
        <taxon>Metazoa</taxon>
        <taxon>Chordata</taxon>
        <taxon>Craniata</taxon>
        <taxon>Vertebrata</taxon>
        <taxon>Euteleostomi</taxon>
        <taxon>Actinopterygii</taxon>
        <taxon>Neopterygii</taxon>
        <taxon>Teleostei</taxon>
        <taxon>Neoteleostei</taxon>
        <taxon>Acanthomorphata</taxon>
        <taxon>Eupercaria</taxon>
        <taxon>Spariformes</taxon>
        <taxon>Sparidae</taxon>
        <taxon>Sparus</taxon>
    </lineage>
</organism>
<dbReference type="InterPro" id="IPR002035">
    <property type="entry name" value="VWF_A"/>
</dbReference>
<evidence type="ECO:0000256" key="2">
    <source>
        <dbReference type="ARBA" id="ARBA00022525"/>
    </source>
</evidence>
<gene>
    <name evidence="16" type="primary">COL6A2</name>
    <name evidence="16" type="synonym">col6a2</name>
</gene>
<feature type="region of interest" description="Disordered" evidence="13">
    <location>
        <begin position="267"/>
        <end position="465"/>
    </location>
</feature>
<feature type="compositionally biased region" description="Gly residues" evidence="13">
    <location>
        <begin position="448"/>
        <end position="457"/>
    </location>
</feature>
<evidence type="ECO:0000256" key="12">
    <source>
        <dbReference type="ARBA" id="ARBA00070549"/>
    </source>
</evidence>
<dbReference type="GO" id="GO:0007155">
    <property type="term" value="P:cell adhesion"/>
    <property type="evidence" value="ECO:0007669"/>
    <property type="project" value="UniProtKB-KW"/>
</dbReference>
<name>A0A671YNF0_SPAAU</name>
<dbReference type="InterPro" id="IPR008160">
    <property type="entry name" value="Collagen"/>
</dbReference>
<keyword evidence="6" id="KW-0130">Cell adhesion</keyword>
<evidence type="ECO:0000259" key="15">
    <source>
        <dbReference type="PROSITE" id="PS50234"/>
    </source>
</evidence>
<dbReference type="InterPro" id="IPR050525">
    <property type="entry name" value="ECM_Assembly_Org"/>
</dbReference>
<protein>
    <recommendedName>
        <fullName evidence="12">Collagen alpha-2(VI) chain</fullName>
    </recommendedName>
</protein>
<evidence type="ECO:0000313" key="16">
    <source>
        <dbReference type="Ensembl" id="ENSSAUP00010064313.1"/>
    </source>
</evidence>
<keyword evidence="3" id="KW-0272">Extracellular matrix</keyword>
<comment type="similarity">
    <text evidence="11">Belongs to the type VI collagen family.</text>
</comment>
<dbReference type="InterPro" id="IPR036465">
    <property type="entry name" value="vWFA_dom_sf"/>
</dbReference>
<feature type="compositionally biased region" description="Basic and acidic residues" evidence="13">
    <location>
        <begin position="324"/>
        <end position="334"/>
    </location>
</feature>
<reference evidence="16" key="1">
    <citation type="submission" date="2021-04" db="EMBL/GenBank/DDBJ databases">
        <authorList>
            <consortium name="Wellcome Sanger Institute Data Sharing"/>
        </authorList>
    </citation>
    <scope>NUCLEOTIDE SEQUENCE [LARGE SCALE GENOMIC DNA]</scope>
</reference>
<evidence type="ECO:0000256" key="11">
    <source>
        <dbReference type="ARBA" id="ARBA00044000"/>
    </source>
</evidence>
<dbReference type="PANTHER" id="PTHR24020:SF29">
    <property type="entry name" value="COLLAGEN ALPHA-2(VI) CHAIN"/>
    <property type="match status" value="1"/>
</dbReference>
<dbReference type="Pfam" id="PF01391">
    <property type="entry name" value="Collagen"/>
    <property type="match status" value="1"/>
</dbReference>
<dbReference type="Ensembl" id="ENSSAUT00010067376.1">
    <property type="protein sequence ID" value="ENSSAUP00010064313.1"/>
    <property type="gene ID" value="ENSSAUG00010025268.1"/>
</dbReference>
<dbReference type="Gene3D" id="3.40.50.410">
    <property type="entry name" value="von Willebrand factor, type A domain"/>
    <property type="match status" value="3"/>
</dbReference>
<keyword evidence="4 14" id="KW-0732">Signal</keyword>
<feature type="compositionally biased region" description="Basic and acidic residues" evidence="13">
    <location>
        <begin position="279"/>
        <end position="295"/>
    </location>
</feature>
<evidence type="ECO:0000256" key="4">
    <source>
        <dbReference type="ARBA" id="ARBA00022729"/>
    </source>
</evidence>
<dbReference type="GO" id="GO:0005581">
    <property type="term" value="C:collagen trimer"/>
    <property type="evidence" value="ECO:0007669"/>
    <property type="project" value="UniProtKB-KW"/>
</dbReference>
<dbReference type="CDD" id="cd01450">
    <property type="entry name" value="vWFA_subfamily_ECM"/>
    <property type="match status" value="1"/>
</dbReference>
<dbReference type="Proteomes" id="UP000472265">
    <property type="component" value="Chromosome 21"/>
</dbReference>
<sequence length="935" mass="100504">QEKRKMLGLEVFVICLLFGALTHSQTTECSSKCRETETPTCYYKNECPIDLYFTIDTSETIALQEPPPGSLVESIKVPCLSAILSLKTSTQNEIRGAVRINWNIGGLHFSQEQRVFSPIAPRADFIARVNGIRYLGKGTYIDCALTNMTHEMLRTASNPKALRFAVVITDGHVTGNPCGGIKVAAERARDEGIRMFVVAASKNVEETGLREIANSPATVYRRDFMAVDLSQGRAIIHDETIKRIISTMKHLAYTECYSVSCLETPGPPGPKGHRGQKGAKGDNGDPGLKGERGRPGDPGIEGPIGQPGIKGKIGRIGTPGCKGDPGDKGRRGDYGLKGSQGPDGPKGEKGEMGSEGLRGLAGESGNKGTKGDNGLPGPRGPPGASGEPGKNGTRGDPGDAGPRGESGPVGPKGDPGRPGFNYPGARGKSGERGEKGNRGPRGSRGDCGQKGGPGDKGTPGDPVSTSSQLDACCLWSKRCLYSPGEPGPQGEPGLRGSRGEGGRDECDVMNYIRETCGCCDCEKRCGPLDIVFVIDSSESVGLTNFTLEKNFVINTINRLGSLAKDPQADTGTRVGVVQYSHSGTFQAIRLDDPKIDSLSAFKDAVKRLEWIAGGTWTPSALKYAYDNLIRDSRRAKANVTVVVITDGRFDPRDDDSLLTYLCNDPSVDVSAIGIGDMFDQIEENESLKSIACQRDGRVLGMRRFADLVAEEFIDKIETVLCPDPVVICPELPCKSEPAVSSCVQRPVDVVFMLDGSERMGLENHRRAKEFIENIARRLTLANGQTDERNARFALLQYGSPTEQRVEFPLTHNLTVISDSLASVNYMDSSSALGSAIIHAVNNVVILGGRRLARRNAELAFVFITDGITSSEQLEEGVSAMRRAEGVPTVIAIGTDTDEEVLRKVALGDMSAIFRGADYTMLNKAAFFERFVRWIC</sequence>
<evidence type="ECO:0000256" key="14">
    <source>
        <dbReference type="SAM" id="SignalP"/>
    </source>
</evidence>
<dbReference type="SMART" id="SM00327">
    <property type="entry name" value="VWA"/>
    <property type="match status" value="3"/>
</dbReference>
<keyword evidence="5" id="KW-0677">Repeat</keyword>
<dbReference type="FunFam" id="3.40.50.410:FF:000026">
    <property type="entry name" value="Collagen, type VI, alpha 1"/>
    <property type="match status" value="1"/>
</dbReference>
<keyword evidence="8" id="KW-0325">Glycoprotein</keyword>
<dbReference type="PROSITE" id="PS50234">
    <property type="entry name" value="VWFA"/>
    <property type="match status" value="3"/>
</dbReference>
<dbReference type="Pfam" id="PF00092">
    <property type="entry name" value="VWA"/>
    <property type="match status" value="3"/>
</dbReference>
<evidence type="ECO:0000256" key="7">
    <source>
        <dbReference type="ARBA" id="ARBA00023119"/>
    </source>
</evidence>
<comment type="function">
    <text evidence="10">Collagen VI acts as a cell-binding protein.</text>
</comment>
<keyword evidence="2" id="KW-0964">Secreted</keyword>
<evidence type="ECO:0000256" key="6">
    <source>
        <dbReference type="ARBA" id="ARBA00022889"/>
    </source>
</evidence>
<evidence type="ECO:0000256" key="1">
    <source>
        <dbReference type="ARBA" id="ARBA00004498"/>
    </source>
</evidence>
<evidence type="ECO:0000256" key="3">
    <source>
        <dbReference type="ARBA" id="ARBA00022530"/>
    </source>
</evidence>
<feature type="domain" description="VWFA" evidence="15">
    <location>
        <begin position="529"/>
        <end position="716"/>
    </location>
</feature>
<comment type="subcellular location">
    <subcellularLocation>
        <location evidence="1">Secreted</location>
        <location evidence="1">Extracellular space</location>
        <location evidence="1">Extracellular matrix</location>
    </subcellularLocation>
</comment>
<dbReference type="AlphaFoldDB" id="A0A671YNF0"/>
<dbReference type="GeneTree" id="ENSGT00940000155682"/>
<proteinExistence type="inferred from homology"/>
<reference evidence="16" key="2">
    <citation type="submission" date="2025-08" db="UniProtKB">
        <authorList>
            <consortium name="Ensembl"/>
        </authorList>
    </citation>
    <scope>IDENTIFICATION</scope>
</reference>